<dbReference type="PROSITE" id="PS50943">
    <property type="entry name" value="HTH_CROC1"/>
    <property type="match status" value="1"/>
</dbReference>
<dbReference type="SMART" id="SM00530">
    <property type="entry name" value="HTH_XRE"/>
    <property type="match status" value="1"/>
</dbReference>
<dbReference type="Proteomes" id="UP000306402">
    <property type="component" value="Unassembled WGS sequence"/>
</dbReference>
<comment type="caution">
    <text evidence="3">The sequence shown here is derived from an EMBL/GenBank/DDBJ whole genome shotgun (WGS) entry which is preliminary data.</text>
</comment>
<dbReference type="EMBL" id="VCEJ01000002">
    <property type="protein sequence ID" value="TLV02965.1"/>
    <property type="molecule type" value="Genomic_DNA"/>
</dbReference>
<gene>
    <name evidence="3" type="ORF">FEN17_04960</name>
</gene>
<dbReference type="InterPro" id="IPR001387">
    <property type="entry name" value="Cro/C1-type_HTH"/>
</dbReference>
<dbReference type="SUPFAM" id="SSF47413">
    <property type="entry name" value="lambda repressor-like DNA-binding domains"/>
    <property type="match status" value="1"/>
</dbReference>
<sequence length="137" mass="15482">MDLNEKIKQILADKNISPSIFADEIGIQRSSMSHIIAGRNKPSLDIIQKIIKRFPDLGLNWVFEDENLPTGIATSETSSYVKSEIPRVSKPRVSTRQQSQQPAAAEVQEKSVSIEKKIERVLIFYTDGSFKEYKDAN</sequence>
<dbReference type="OrthoDB" id="1034290at2"/>
<evidence type="ECO:0000313" key="3">
    <source>
        <dbReference type="EMBL" id="TLV02965.1"/>
    </source>
</evidence>
<dbReference type="GO" id="GO:0003677">
    <property type="term" value="F:DNA binding"/>
    <property type="evidence" value="ECO:0007669"/>
    <property type="project" value="InterPro"/>
</dbReference>
<protein>
    <submittedName>
        <fullName evidence="3">Helix-turn-helix transcriptional regulator</fullName>
    </submittedName>
</protein>
<evidence type="ECO:0000256" key="1">
    <source>
        <dbReference type="SAM" id="MobiDB-lite"/>
    </source>
</evidence>
<reference evidence="3 4" key="1">
    <citation type="submission" date="2019-05" db="EMBL/GenBank/DDBJ databases">
        <authorList>
            <person name="Qu J.-H."/>
        </authorList>
    </citation>
    <scope>NUCLEOTIDE SEQUENCE [LARGE SCALE GENOMIC DNA]</scope>
    <source>
        <strain evidence="3 4">T17</strain>
    </source>
</reference>
<evidence type="ECO:0000313" key="4">
    <source>
        <dbReference type="Proteomes" id="UP000306402"/>
    </source>
</evidence>
<dbReference type="CDD" id="cd00093">
    <property type="entry name" value="HTH_XRE"/>
    <property type="match status" value="1"/>
</dbReference>
<accession>A0A5R9L3W1</accession>
<feature type="region of interest" description="Disordered" evidence="1">
    <location>
        <begin position="84"/>
        <end position="109"/>
    </location>
</feature>
<dbReference type="Gene3D" id="1.10.260.40">
    <property type="entry name" value="lambda repressor-like DNA-binding domains"/>
    <property type="match status" value="1"/>
</dbReference>
<dbReference type="Pfam" id="PF01381">
    <property type="entry name" value="HTH_3"/>
    <property type="match status" value="1"/>
</dbReference>
<feature type="domain" description="HTH cro/C1-type" evidence="2">
    <location>
        <begin position="7"/>
        <end position="54"/>
    </location>
</feature>
<proteinExistence type="predicted"/>
<name>A0A5R9L3W1_9BACT</name>
<evidence type="ECO:0000259" key="2">
    <source>
        <dbReference type="PROSITE" id="PS50943"/>
    </source>
</evidence>
<dbReference type="RefSeq" id="WP_138364174.1">
    <property type="nucleotide sequence ID" value="NZ_VCEJ01000002.1"/>
</dbReference>
<keyword evidence="4" id="KW-1185">Reference proteome</keyword>
<feature type="compositionally biased region" description="Polar residues" evidence="1">
    <location>
        <begin position="92"/>
        <end position="102"/>
    </location>
</feature>
<dbReference type="AlphaFoldDB" id="A0A5R9L3W1"/>
<dbReference type="InterPro" id="IPR010982">
    <property type="entry name" value="Lambda_DNA-bd_dom_sf"/>
</dbReference>
<organism evidence="3 4">
    <name type="scientific">Dyadobacter luticola</name>
    <dbReference type="NCBI Taxonomy" id="1979387"/>
    <lineage>
        <taxon>Bacteria</taxon>
        <taxon>Pseudomonadati</taxon>
        <taxon>Bacteroidota</taxon>
        <taxon>Cytophagia</taxon>
        <taxon>Cytophagales</taxon>
        <taxon>Spirosomataceae</taxon>
        <taxon>Dyadobacter</taxon>
    </lineage>
</organism>